<dbReference type="EMBL" id="JBHUDD010000057">
    <property type="protein sequence ID" value="MFD1509938.1"/>
    <property type="molecule type" value="Genomic_DNA"/>
</dbReference>
<dbReference type="Proteomes" id="UP001597186">
    <property type="component" value="Unassembled WGS sequence"/>
</dbReference>
<gene>
    <name evidence="1" type="ORF">ACFTOW_11040</name>
</gene>
<proteinExistence type="predicted"/>
<keyword evidence="2" id="KW-1185">Reference proteome</keyword>
<reference evidence="2" key="1">
    <citation type="journal article" date="2019" name="Int. J. Syst. Evol. Microbiol.">
        <title>The Global Catalogue of Microorganisms (GCM) 10K type strain sequencing project: providing services to taxonomists for standard genome sequencing and annotation.</title>
        <authorList>
            <consortium name="The Broad Institute Genomics Platform"/>
            <consortium name="The Broad Institute Genome Sequencing Center for Infectious Disease"/>
            <person name="Wu L."/>
            <person name="Ma J."/>
        </authorList>
    </citation>
    <scope>NUCLEOTIDE SEQUENCE [LARGE SCALE GENOMIC DNA]</scope>
    <source>
        <strain evidence="2">CGMCC 1.12477</strain>
    </source>
</reference>
<comment type="caution">
    <text evidence="1">The sequence shown here is derived from an EMBL/GenBank/DDBJ whole genome shotgun (WGS) entry which is preliminary data.</text>
</comment>
<dbReference type="RefSeq" id="WP_379915594.1">
    <property type="nucleotide sequence ID" value="NZ_JBHUDD010000057.1"/>
</dbReference>
<name>A0ABW4EIZ4_9RHOB</name>
<evidence type="ECO:0000313" key="2">
    <source>
        <dbReference type="Proteomes" id="UP001597186"/>
    </source>
</evidence>
<sequence length="146" mass="15201">MGAVCLALVLTACGRSPEPSDAVYRDVNAPMSSQVNVTPAQPDGAWQVRVAPVTGPVVAGDTLRLGGVRQVGPGRFEVTQGALAGQVLWVLWMDADGRTSAIGQPGGRLGWIMDRAARGGADRIAAAREIMGWQGYDLGLMKETGA</sequence>
<accession>A0ABW4EIZ4</accession>
<protein>
    <submittedName>
        <fullName evidence="1">Lipocalin</fullName>
    </submittedName>
</protein>
<organism evidence="1 2">
    <name type="scientific">Lacimonas salitolerans</name>
    <dbReference type="NCBI Taxonomy" id="1323750"/>
    <lineage>
        <taxon>Bacteria</taxon>
        <taxon>Pseudomonadati</taxon>
        <taxon>Pseudomonadota</taxon>
        <taxon>Alphaproteobacteria</taxon>
        <taxon>Rhodobacterales</taxon>
        <taxon>Paracoccaceae</taxon>
        <taxon>Lacimonas</taxon>
    </lineage>
</organism>
<evidence type="ECO:0000313" key="1">
    <source>
        <dbReference type="EMBL" id="MFD1509938.1"/>
    </source>
</evidence>